<reference evidence="1 2" key="1">
    <citation type="submission" date="2019-07" db="EMBL/GenBank/DDBJ databases">
        <title>Draft genome for Aliikangiella sp. M105.</title>
        <authorList>
            <person name="Wang G."/>
        </authorList>
    </citation>
    <scope>NUCLEOTIDE SEQUENCE [LARGE SCALE GENOMIC DNA]</scope>
    <source>
        <strain evidence="1 2">M105</strain>
    </source>
</reference>
<dbReference type="OrthoDB" id="5702951at2"/>
<keyword evidence="2" id="KW-1185">Reference proteome</keyword>
<name>A0A545UF04_9GAMM</name>
<dbReference type="AlphaFoldDB" id="A0A545UF04"/>
<dbReference type="Pfam" id="PF11153">
    <property type="entry name" value="DUF2931"/>
    <property type="match status" value="1"/>
</dbReference>
<comment type="caution">
    <text evidence="1">The sequence shown here is derived from an EMBL/GenBank/DDBJ whole genome shotgun (WGS) entry which is preliminary data.</text>
</comment>
<evidence type="ECO:0000313" key="2">
    <source>
        <dbReference type="Proteomes" id="UP000315439"/>
    </source>
</evidence>
<dbReference type="Proteomes" id="UP000315439">
    <property type="component" value="Unassembled WGS sequence"/>
</dbReference>
<gene>
    <name evidence="1" type="ORF">FLL46_09555</name>
</gene>
<accession>A0A545UF04</accession>
<protein>
    <submittedName>
        <fullName evidence="1">DUF2931 family protein</fullName>
    </submittedName>
</protein>
<proteinExistence type="predicted"/>
<dbReference type="EMBL" id="VIKS01000005">
    <property type="protein sequence ID" value="TQV88044.1"/>
    <property type="molecule type" value="Genomic_DNA"/>
</dbReference>
<evidence type="ECO:0000313" key="1">
    <source>
        <dbReference type="EMBL" id="TQV88044.1"/>
    </source>
</evidence>
<sequence length="379" mass="43263">MHICIIRPTIALLEWNRVLSMANANGCTTMVSKTNKIAVKIIRKIVFFLTLKMTLLTLTGCETSMNKFDWLASESAPEGFPMRIIEGNFYDSKGGSLYIPTKAGIHHGWGTAVSTHIVGADKKPLPNRFDILCFSYAENVFYGGEFDLPYEHILALFKSKYYSPRTAEDATFRKLVAGVTPGGYVTVWAVGIGRQIEVFKGQLDKIDVPWTRVLDNPNVSREDYIESSLKEALSDVQYQQIKQGKIPFGIWEKYAQRFPWKPKVIGLDSPDLIRDIEFFNGERDYYSLDHGNDWNDREHTIPQKLTFKWKADGLSAVKATFTFDFDDISRAFNEIKQQTQAPFYLTFDIQRQKNGRIAYAINLTSEDIIVPLRKVGIEH</sequence>
<organism evidence="1 2">
    <name type="scientific">Aliikangiella coralliicola</name>
    <dbReference type="NCBI Taxonomy" id="2592383"/>
    <lineage>
        <taxon>Bacteria</taxon>
        <taxon>Pseudomonadati</taxon>
        <taxon>Pseudomonadota</taxon>
        <taxon>Gammaproteobacteria</taxon>
        <taxon>Oceanospirillales</taxon>
        <taxon>Pleioneaceae</taxon>
        <taxon>Aliikangiella</taxon>
    </lineage>
</organism>
<dbReference type="InterPro" id="IPR021326">
    <property type="entry name" value="DUF2931"/>
</dbReference>